<keyword evidence="1" id="KW-0812">Transmembrane</keyword>
<dbReference type="Pfam" id="PF22669">
    <property type="entry name" value="Exo_endo_phos2"/>
    <property type="match status" value="1"/>
</dbReference>
<accession>A0A6G1GET7</accession>
<keyword evidence="1" id="KW-0472">Membrane</keyword>
<proteinExistence type="predicted"/>
<dbReference type="SMART" id="SM00128">
    <property type="entry name" value="IPPc"/>
    <property type="match status" value="1"/>
</dbReference>
<evidence type="ECO:0000256" key="1">
    <source>
        <dbReference type="SAM" id="Phobius"/>
    </source>
</evidence>
<dbReference type="Gene3D" id="3.60.10.10">
    <property type="entry name" value="Endonuclease/exonuclease/phosphatase"/>
    <property type="match status" value="1"/>
</dbReference>
<sequence>MPSLRILLLTFNCARNFVDPEILATDILDAIPETPTSKASRIIPDVIAVSLQEVAPIAYAFLGGPYLTPYLARVGAAVHLASERYAETHQERQTDNVAPEDWIYTNVITKNVGLTALMIFARRKVADSICWITWGSAGVGVGGMGNKGAVGIRLGFDAVKVKQSVKDWDEDSGVSVLEVTFVAVHLAPNAGNVERRNQDWENIVRNLVFLPEEAFVPNTDEPFGIAKDTPRPKLNFSIYGKNDSSETSAALHFVFGDLNYRTGDEDPDPDSYMAFPQPTQDISSLLHYSRLLTKDQLNAERAENRTLHSFEELDVTFPPTYKYDPNQHWPGYENGLRVPNTTGWLWEATRWPSWCDRILFLPQEPLTVEKYVSLPVQPTSDHRPVALSATVNLSKTLGKAMEVQEGPFPLNPDWEGRRRDARMKEVVVGGLSWFVLTTEGRIWFSGLTIGGLATLFAIIALLKV</sequence>
<evidence type="ECO:0000313" key="4">
    <source>
        <dbReference type="Proteomes" id="UP000504638"/>
    </source>
</evidence>
<evidence type="ECO:0000313" key="3">
    <source>
        <dbReference type="EMBL" id="KAF1816544.1"/>
    </source>
</evidence>
<organism evidence="3">
    <name type="scientific">Eremomyces bilateralis CBS 781.70</name>
    <dbReference type="NCBI Taxonomy" id="1392243"/>
    <lineage>
        <taxon>Eukaryota</taxon>
        <taxon>Fungi</taxon>
        <taxon>Dikarya</taxon>
        <taxon>Ascomycota</taxon>
        <taxon>Pezizomycotina</taxon>
        <taxon>Dothideomycetes</taxon>
        <taxon>Dothideomycetes incertae sedis</taxon>
        <taxon>Eremomycetales</taxon>
        <taxon>Eremomycetaceae</taxon>
        <taxon>Eremomyces</taxon>
    </lineage>
</organism>
<dbReference type="PANTHER" id="PTHR11200">
    <property type="entry name" value="INOSITOL 5-PHOSPHATASE"/>
    <property type="match status" value="1"/>
</dbReference>
<feature type="domain" description="Inositol polyphosphate-related phosphatase" evidence="2">
    <location>
        <begin position="2"/>
        <end position="399"/>
    </location>
</feature>
<dbReference type="EMBL" id="ML975150">
    <property type="protein sequence ID" value="KAF1816544.1"/>
    <property type="molecule type" value="Genomic_DNA"/>
</dbReference>
<dbReference type="RefSeq" id="XP_033538175.1">
    <property type="nucleotide sequence ID" value="XM_033682420.1"/>
</dbReference>
<dbReference type="GeneID" id="54422990"/>
<dbReference type="Proteomes" id="UP000504638">
    <property type="component" value="Unplaced"/>
</dbReference>
<evidence type="ECO:0000313" key="5">
    <source>
        <dbReference type="RefSeq" id="XP_033538175.1"/>
    </source>
</evidence>
<reference evidence="5" key="2">
    <citation type="submission" date="2020-04" db="EMBL/GenBank/DDBJ databases">
        <authorList>
            <consortium name="NCBI Genome Project"/>
        </authorList>
    </citation>
    <scope>NUCLEOTIDE SEQUENCE</scope>
    <source>
        <strain evidence="5">CBS 781.70</strain>
    </source>
</reference>
<feature type="transmembrane region" description="Helical" evidence="1">
    <location>
        <begin position="442"/>
        <end position="462"/>
    </location>
</feature>
<keyword evidence="1" id="KW-1133">Transmembrane helix</keyword>
<dbReference type="InterPro" id="IPR046985">
    <property type="entry name" value="IP5"/>
</dbReference>
<dbReference type="GO" id="GO:0004439">
    <property type="term" value="F:phosphatidylinositol-4,5-bisphosphate 5-phosphatase activity"/>
    <property type="evidence" value="ECO:0007669"/>
    <property type="project" value="TreeGrafter"/>
</dbReference>
<gene>
    <name evidence="3 5" type="ORF">P152DRAFT_505132</name>
</gene>
<dbReference type="InterPro" id="IPR036691">
    <property type="entry name" value="Endo/exonu/phosph_ase_sf"/>
</dbReference>
<reference evidence="5" key="3">
    <citation type="submission" date="2025-04" db="UniProtKB">
        <authorList>
            <consortium name="RefSeq"/>
        </authorList>
    </citation>
    <scope>IDENTIFICATION</scope>
    <source>
        <strain evidence="5">CBS 781.70</strain>
    </source>
</reference>
<dbReference type="InterPro" id="IPR000300">
    <property type="entry name" value="IPPc"/>
</dbReference>
<reference evidence="3 5" key="1">
    <citation type="submission" date="2020-01" db="EMBL/GenBank/DDBJ databases">
        <authorList>
            <consortium name="DOE Joint Genome Institute"/>
            <person name="Haridas S."/>
            <person name="Albert R."/>
            <person name="Binder M."/>
            <person name="Bloem J."/>
            <person name="Labutti K."/>
            <person name="Salamov A."/>
            <person name="Andreopoulos B."/>
            <person name="Baker S.E."/>
            <person name="Barry K."/>
            <person name="Bills G."/>
            <person name="Bluhm B.H."/>
            <person name="Cannon C."/>
            <person name="Castanera R."/>
            <person name="Culley D.E."/>
            <person name="Daum C."/>
            <person name="Ezra D."/>
            <person name="Gonzalez J.B."/>
            <person name="Henrissat B."/>
            <person name="Kuo A."/>
            <person name="Liang C."/>
            <person name="Lipzen A."/>
            <person name="Lutzoni F."/>
            <person name="Magnuson J."/>
            <person name="Mondo S."/>
            <person name="Nolan M."/>
            <person name="Ohm R."/>
            <person name="Pangilinan J."/>
            <person name="Park H.-J."/>
            <person name="Ramirez L."/>
            <person name="Alfaro M."/>
            <person name="Sun H."/>
            <person name="Tritt A."/>
            <person name="Yoshinaga Y."/>
            <person name="Zwiers L.-H."/>
            <person name="Turgeon B.G."/>
            <person name="Goodwin S.B."/>
            <person name="Spatafora J.W."/>
            <person name="Crous P.W."/>
            <person name="Grigoriev I.V."/>
        </authorList>
    </citation>
    <scope>NUCLEOTIDE SEQUENCE</scope>
    <source>
        <strain evidence="3 5">CBS 781.70</strain>
    </source>
</reference>
<evidence type="ECO:0000259" key="2">
    <source>
        <dbReference type="SMART" id="SM00128"/>
    </source>
</evidence>
<dbReference type="GO" id="GO:0046856">
    <property type="term" value="P:phosphatidylinositol dephosphorylation"/>
    <property type="evidence" value="ECO:0007669"/>
    <property type="project" value="InterPro"/>
</dbReference>
<dbReference type="SUPFAM" id="SSF56219">
    <property type="entry name" value="DNase I-like"/>
    <property type="match status" value="1"/>
</dbReference>
<name>A0A6G1GET7_9PEZI</name>
<dbReference type="PANTHER" id="PTHR11200:SF286">
    <property type="entry name" value="5-PHOSPHATASE, PUTATIVE (AFU_ORTHOLOGUE AFUA_5G07600)-RELATED"/>
    <property type="match status" value="1"/>
</dbReference>
<keyword evidence="4" id="KW-1185">Reference proteome</keyword>
<dbReference type="OrthoDB" id="62798at2759"/>
<protein>
    <submittedName>
        <fullName evidence="3 5">DNase I-like protein</fullName>
    </submittedName>
</protein>
<dbReference type="AlphaFoldDB" id="A0A6G1GET7"/>